<gene>
    <name evidence="1" type="ORF">AN218_23140</name>
</gene>
<evidence type="ECO:0000313" key="1">
    <source>
        <dbReference type="EMBL" id="OEV09326.1"/>
    </source>
</evidence>
<name>A0A1E7KZG8_9ACTN</name>
<evidence type="ECO:0000313" key="2">
    <source>
        <dbReference type="Proteomes" id="UP000176005"/>
    </source>
</evidence>
<keyword evidence="2" id="KW-1185">Reference proteome</keyword>
<accession>A0A1E7KZG8</accession>
<dbReference type="Proteomes" id="UP000176005">
    <property type="component" value="Unassembled WGS sequence"/>
</dbReference>
<comment type="caution">
    <text evidence="1">The sequence shown here is derived from an EMBL/GenBank/DDBJ whole genome shotgun (WGS) entry which is preliminary data.</text>
</comment>
<dbReference type="RefSeq" id="WP_070018828.1">
    <property type="nucleotide sequence ID" value="NZ_LJGW01000377.1"/>
</dbReference>
<protein>
    <submittedName>
        <fullName evidence="1">Uncharacterized protein</fullName>
    </submittedName>
</protein>
<proteinExistence type="predicted"/>
<organism evidence="1 2">
    <name type="scientific">Streptomyces nanshensis</name>
    <dbReference type="NCBI Taxonomy" id="518642"/>
    <lineage>
        <taxon>Bacteria</taxon>
        <taxon>Bacillati</taxon>
        <taxon>Actinomycetota</taxon>
        <taxon>Actinomycetes</taxon>
        <taxon>Kitasatosporales</taxon>
        <taxon>Streptomycetaceae</taxon>
        <taxon>Streptomyces</taxon>
    </lineage>
</organism>
<dbReference type="EMBL" id="LJGW01000377">
    <property type="protein sequence ID" value="OEV09326.1"/>
    <property type="molecule type" value="Genomic_DNA"/>
</dbReference>
<sequence length="146" mass="15232">MHAVSPAPAGQAGALISPEQVTGWLDSLDAPALCSLAGMVQERLVPRFAAAVLAGLRTAAAKVVLAGETDSTAPIVRLRLEATDYENGVFWDEYGVEALHSDGAVSILNCTEGEVPTRLADLSSVDCPLLGDILTVDLLTGDMEQE</sequence>
<reference evidence="1 2" key="1">
    <citation type="journal article" date="2016" name="Front. Microbiol.">
        <title>Comparative Genomics Analysis of Streptomyces Species Reveals Their Adaptation to the Marine Environment and Their Diversity at the Genomic Level.</title>
        <authorList>
            <person name="Tian X."/>
            <person name="Zhang Z."/>
            <person name="Yang T."/>
            <person name="Chen M."/>
            <person name="Li J."/>
            <person name="Chen F."/>
            <person name="Yang J."/>
            <person name="Li W."/>
            <person name="Zhang B."/>
            <person name="Zhang Z."/>
            <person name="Wu J."/>
            <person name="Zhang C."/>
            <person name="Long L."/>
            <person name="Xiao J."/>
        </authorList>
    </citation>
    <scope>NUCLEOTIDE SEQUENCE [LARGE SCALE GENOMIC DNA]</scope>
    <source>
        <strain evidence="1 2">SCSIO 10429</strain>
    </source>
</reference>
<dbReference type="AlphaFoldDB" id="A0A1E7KZG8"/>